<dbReference type="Pfam" id="PF00787">
    <property type="entry name" value="PX"/>
    <property type="match status" value="1"/>
</dbReference>
<dbReference type="PROSITE" id="PS50002">
    <property type="entry name" value="SH3"/>
    <property type="match status" value="2"/>
</dbReference>
<dbReference type="Pfam" id="PF00271">
    <property type="entry name" value="Helicase_C"/>
    <property type="match status" value="1"/>
</dbReference>
<feature type="domain" description="Dicer dsRNA-binding fold" evidence="15">
    <location>
        <begin position="1273"/>
        <end position="1374"/>
    </location>
</feature>
<dbReference type="SUPFAM" id="SSF50044">
    <property type="entry name" value="SH3-domain"/>
    <property type="match status" value="2"/>
</dbReference>
<dbReference type="InterPro" id="IPR000270">
    <property type="entry name" value="PB1_dom"/>
</dbReference>
<evidence type="ECO:0000259" key="12">
    <source>
        <dbReference type="PROSITE" id="PS50195"/>
    </source>
</evidence>
<dbReference type="GO" id="GO:0031047">
    <property type="term" value="P:regulatory ncRNA-mediated gene silencing"/>
    <property type="evidence" value="ECO:0007669"/>
    <property type="project" value="UniProtKB-ARBA"/>
</dbReference>
<dbReference type="FunFam" id="3.30.1520.10:FF:000050">
    <property type="entry name" value="Related to Protein scd2/ral3"/>
    <property type="match status" value="1"/>
</dbReference>
<dbReference type="InterPro" id="IPR036871">
    <property type="entry name" value="PX_dom_sf"/>
</dbReference>
<dbReference type="SMART" id="SM00666">
    <property type="entry name" value="PB1"/>
    <property type="match status" value="1"/>
</dbReference>
<dbReference type="SUPFAM" id="SSF52540">
    <property type="entry name" value="P-loop containing nucleoside triphosphate hydrolases"/>
    <property type="match status" value="1"/>
</dbReference>
<dbReference type="GO" id="GO:0005524">
    <property type="term" value="F:ATP binding"/>
    <property type="evidence" value="ECO:0007669"/>
    <property type="project" value="UniProtKB-KW"/>
</dbReference>
<dbReference type="SUPFAM" id="SSF54277">
    <property type="entry name" value="CAD &amp; PB1 domains"/>
    <property type="match status" value="1"/>
</dbReference>
<dbReference type="InterPro" id="IPR035548">
    <property type="entry name" value="Bem1/Scd2_SH3_1"/>
</dbReference>
<dbReference type="GO" id="GO:1902494">
    <property type="term" value="C:catalytic complex"/>
    <property type="evidence" value="ECO:0007669"/>
    <property type="project" value="UniProtKB-ARBA"/>
</dbReference>
<evidence type="ECO:0000313" key="16">
    <source>
        <dbReference type="EMBL" id="KAK0549664.1"/>
    </source>
</evidence>
<dbReference type="SMART" id="SM00326">
    <property type="entry name" value="SH3"/>
    <property type="match status" value="2"/>
</dbReference>
<keyword evidence="3" id="KW-0547">Nucleotide-binding</keyword>
<dbReference type="SMART" id="SM00535">
    <property type="entry name" value="RIBOc"/>
    <property type="match status" value="1"/>
</dbReference>
<dbReference type="GO" id="GO:0006396">
    <property type="term" value="P:RNA processing"/>
    <property type="evidence" value="ECO:0007669"/>
    <property type="project" value="InterPro"/>
</dbReference>
<keyword evidence="5" id="KW-0347">Helicase</keyword>
<feature type="region of interest" description="Disordered" evidence="9">
    <location>
        <begin position="1"/>
        <end position="41"/>
    </location>
</feature>
<feature type="domain" description="SH3" evidence="10">
    <location>
        <begin position="38"/>
        <end position="100"/>
    </location>
</feature>
<evidence type="ECO:0000259" key="11">
    <source>
        <dbReference type="PROSITE" id="PS50142"/>
    </source>
</evidence>
<protein>
    <submittedName>
        <fullName evidence="16">Bud emergence protein 1</fullName>
    </submittedName>
</protein>
<evidence type="ECO:0000313" key="17">
    <source>
        <dbReference type="Proteomes" id="UP001176517"/>
    </source>
</evidence>
<evidence type="ECO:0000259" key="13">
    <source>
        <dbReference type="PROSITE" id="PS51192"/>
    </source>
</evidence>
<evidence type="ECO:0000256" key="3">
    <source>
        <dbReference type="ARBA" id="ARBA00022741"/>
    </source>
</evidence>
<dbReference type="CDD" id="cd18034">
    <property type="entry name" value="DEXHc_dicer"/>
    <property type="match status" value="1"/>
</dbReference>
<evidence type="ECO:0000256" key="6">
    <source>
        <dbReference type="ARBA" id="ARBA00022840"/>
    </source>
</evidence>
<feature type="domain" description="PX" evidence="12">
    <location>
        <begin position="322"/>
        <end position="464"/>
    </location>
</feature>
<dbReference type="InterPro" id="IPR001452">
    <property type="entry name" value="SH3_domain"/>
</dbReference>
<keyword evidence="4" id="KW-0378">Hydrolase</keyword>
<sequence>MKGLKDFRRSLNKDRTSRGAAPTTYTGVRSATAATKQPPSKVIRATRDYRARQPNELSFSKGDFFHVLNDSTHPEWFEAVNPITNARGHVPAAYFDVLSKSARPGVTALPAQQTPAGAAPYGPANPGPQAGGPKPGGLYAIVKYDFEAERPDELASKAGDPIIVIAQSNFEWFVARPIGKLGGPGLIPVAFVEIRDMVSGRPVENVNELIQNGVIPKVEEWKKMKADYTKNTIPLGRFDMGGPQSQSQSLSQYGSMPGESSMGQNGMGSMPGAGPSGMYGGYPGDAGMFPPGTEPYRQEAPLPDLPVEEMELPPGMAPGEPLPCGIVESARVDSFHYEQGDYWFRIQATHIAGPSPAPPEVLRAPTGEVRELILYRLYEDFYEFQLALLEHFPAEAGRETGPNGIPNERILPLMPGPIEEVDDVITSQRRADLDTYIQELCSLPEHIRKSELLRMFFEPRPGDHCTRLPLQGSASTDGPLPPQSSADDLAGSTLREGSGEVKSNGTNKYSEDQPVNPSSRGDTLADSVASLSIGSGKENESMGATGSEARSSAGTGGTSFGHLQPMSMLTKTDTQGSSGSGGRVGGGGVSPSGAGAAAAANSGGFIKIKIFNRADDDLVAIRVPPDVSFSGLMAKVRERLGSEIQVMRYRDENGMMRLSDDDDLSEWIASGQKLTLWADSDRLSQGLRKPEAYKLRLGQEPAVAFFAPLASSQSSAGRLKEMSVPRLYQQQLFERAKVENVIACADTGTGKTLVAVMLLKWTLEEEVKRCKADPSLSKRISVMVVHHVPLVHQQGDYINNNSNLKVQKLYGELNIDKWDEDQWSKLLAESDVIVCTAQILKDALAHGFVSFDDLNLLIFDEVHHAVKDDVYARIMTSHYQTHTGTRPKIFGMTASPISTSKPNFKNAAEELEACMDSKIFTVPVEGWMSLSEATFKAKTEIVLFDPPDVPYLSDFASSVLQVLQANDKQPALIKTLERLGPALGPHLSDWILDSALQEAMVDISAYQHLRGLSAEERAELAQNWNVPMQKARSPEDKIKKLKKKCAEHQELEQVVRHQRLLYPDADPRVSTKVEALVSLLERIFGVQAERRGIIFAKEKATVHALLRYLRTAMPLGSIMIDALVGHTGAYGQTWKEQEQVLSKFRRGETQLLIATRVVEEGLDVPACNFVVRFDLPETAIQTIQSRGRAREKDSTMYMLCQSGKIEDVELLEKCDRLEAGMKAWLQSLTEDRMANLAGEDDDDEEKKHSVFVPRWTRKLESITTGAVIEPRDAMSLLNRYVQSLPKDQFTPSKVLINVEEDGEEDVSVVPNIEPLFRCTLKMPARCKLREARSEWQPSKKAARQEAAFIACEKLFEMEELDDRLLPRRPVKINPDVLALVDEEGRVKEFRRTEFPRPTAHVFRANPDKSNTFWSTVIPFNTLGQEALQGDVASMLLITSIQPAPATVSLELGLFDGRAQLSCTPGDAGPITMTEEETALAQLYTARLFNMIARRQLVNKISSGAWMVLPVQPGSDGASIDWEEVTKLASADSTAFQLITDADKLDSNTVVTESADLIARPFALRSVRHDLQPSSLAPAGTRQAKLGETFQQFYERISRVQIADEGPVLEVKKLPRMQNFTKVSESRAHTTEPSFLLPAIAFVHPVSARVYRAAILLPSFLSRLNAVILAQESREEVLQSVPVSDQALIMALTAPAAAVGFSYQKFDLEADEGQLTLDRDRLLWRYVCLDAFTRKTWVPPGYPTVEEGSAGGKEPMVSWSAKRLADIVEALLGSIVADTIDQKLKVAQQLGLLPPEITSFAGFGAVYDQAITDVMPEMPFVTTGLAVDRLSETIHYTFKRPELALNAITHSSVMGSDLPSYERLEVLGDALLDYFVVNKLHHKYDSFAEGELTIVKANCVNNQTLAALAISLQLHKHLIHDSRPLTAAITAYAADVKATHEAEMAQRPESPQQYWWDLSAPKTCADIVESLLGAVLVDSSFDFDTASNFFDENYWPFFERFCRPENAILSSAGDLFELLLQRRCQHWKISKIGGNEDEIMTDAIQSGNEIEAEESTTLDSTIRVTVHGTTCGEVRRKGEV</sequence>
<dbReference type="InterPro" id="IPR000999">
    <property type="entry name" value="RNase_III_dom"/>
</dbReference>
<dbReference type="EMBL" id="JAPDMZ010000107">
    <property type="protein sequence ID" value="KAK0549664.1"/>
    <property type="molecule type" value="Genomic_DNA"/>
</dbReference>
<dbReference type="PANTHER" id="PTHR14950">
    <property type="entry name" value="DICER-RELATED"/>
    <property type="match status" value="1"/>
</dbReference>
<evidence type="ECO:0000256" key="1">
    <source>
        <dbReference type="ARBA" id="ARBA00022443"/>
    </source>
</evidence>
<dbReference type="GO" id="GO:0035091">
    <property type="term" value="F:phosphatidylinositol binding"/>
    <property type="evidence" value="ECO:0007669"/>
    <property type="project" value="InterPro"/>
</dbReference>
<keyword evidence="1 7" id="KW-0728">SH3 domain</keyword>
<evidence type="ECO:0000259" key="14">
    <source>
        <dbReference type="PROSITE" id="PS51194"/>
    </source>
</evidence>
<feature type="domain" description="RNase III" evidence="11">
    <location>
        <begin position="1826"/>
        <end position="1979"/>
    </location>
</feature>
<dbReference type="InterPro" id="IPR011545">
    <property type="entry name" value="DEAD/DEAH_box_helicase_dom"/>
</dbReference>
<dbReference type="GO" id="GO:0003723">
    <property type="term" value="F:RNA binding"/>
    <property type="evidence" value="ECO:0007669"/>
    <property type="project" value="UniProtKB-UniRule"/>
</dbReference>
<comment type="caution">
    <text evidence="16">The sequence shown here is derived from an EMBL/GenBank/DDBJ whole genome shotgun (WGS) entry which is preliminary data.</text>
</comment>
<evidence type="ECO:0000256" key="7">
    <source>
        <dbReference type="PROSITE-ProRule" id="PRU00192"/>
    </source>
</evidence>
<dbReference type="Gene3D" id="3.30.160.380">
    <property type="entry name" value="Dicer dimerisation domain"/>
    <property type="match status" value="1"/>
</dbReference>
<dbReference type="Pfam" id="PF00270">
    <property type="entry name" value="DEAD"/>
    <property type="match status" value="1"/>
</dbReference>
<accession>A0AAN6GTT8</accession>
<dbReference type="CDD" id="cd11878">
    <property type="entry name" value="SH3_Bem1p_1"/>
    <property type="match status" value="1"/>
</dbReference>
<feature type="compositionally biased region" description="Gly residues" evidence="9">
    <location>
        <begin position="578"/>
        <end position="590"/>
    </location>
</feature>
<dbReference type="InterPro" id="IPR027417">
    <property type="entry name" value="P-loop_NTPase"/>
</dbReference>
<dbReference type="GO" id="GO:0051130">
    <property type="term" value="P:positive regulation of cellular component organization"/>
    <property type="evidence" value="ECO:0007669"/>
    <property type="project" value="UniProtKB-ARBA"/>
</dbReference>
<keyword evidence="2" id="KW-0677">Repeat</keyword>
<feature type="domain" description="Helicase ATP-binding" evidence="13">
    <location>
        <begin position="732"/>
        <end position="914"/>
    </location>
</feature>
<evidence type="ECO:0000259" key="15">
    <source>
        <dbReference type="PROSITE" id="PS51327"/>
    </source>
</evidence>
<dbReference type="SMART" id="SM00487">
    <property type="entry name" value="DEXDc"/>
    <property type="match status" value="1"/>
</dbReference>
<organism evidence="16 17">
    <name type="scientific">Tilletia horrida</name>
    <dbReference type="NCBI Taxonomy" id="155126"/>
    <lineage>
        <taxon>Eukaryota</taxon>
        <taxon>Fungi</taxon>
        <taxon>Dikarya</taxon>
        <taxon>Basidiomycota</taxon>
        <taxon>Ustilaginomycotina</taxon>
        <taxon>Exobasidiomycetes</taxon>
        <taxon>Tilletiales</taxon>
        <taxon>Tilletiaceae</taxon>
        <taxon>Tilletia</taxon>
    </lineage>
</organism>
<name>A0AAN6GTT8_9BASI</name>
<feature type="compositionally biased region" description="Basic and acidic residues" evidence="9">
    <location>
        <begin position="1"/>
        <end position="17"/>
    </location>
</feature>
<dbReference type="CDD" id="cd00048">
    <property type="entry name" value="DSRM_SF"/>
    <property type="match status" value="1"/>
</dbReference>
<dbReference type="Pfam" id="PF00018">
    <property type="entry name" value="SH3_1"/>
    <property type="match status" value="2"/>
</dbReference>
<dbReference type="InterPro" id="IPR036028">
    <property type="entry name" value="SH3-like_dom_sf"/>
</dbReference>
<evidence type="ECO:0000259" key="10">
    <source>
        <dbReference type="PROSITE" id="PS50002"/>
    </source>
</evidence>
<reference evidence="16" key="1">
    <citation type="journal article" date="2023" name="PhytoFront">
        <title>Draft Genome Resources of Seven Strains of Tilletia horrida, Causal Agent of Kernel Smut of Rice.</title>
        <authorList>
            <person name="Khanal S."/>
            <person name="Antony Babu S."/>
            <person name="Zhou X.G."/>
        </authorList>
    </citation>
    <scope>NUCLEOTIDE SEQUENCE</scope>
    <source>
        <strain evidence="16">TX6</strain>
    </source>
</reference>
<evidence type="ECO:0000256" key="5">
    <source>
        <dbReference type="ARBA" id="ARBA00022806"/>
    </source>
</evidence>
<dbReference type="InterPro" id="IPR001650">
    <property type="entry name" value="Helicase_C-like"/>
</dbReference>
<dbReference type="PANTHER" id="PTHR14950:SF37">
    <property type="entry name" value="ENDORIBONUCLEASE DICER"/>
    <property type="match status" value="1"/>
</dbReference>
<keyword evidence="6" id="KW-0067">ATP-binding</keyword>
<feature type="compositionally biased region" description="Gly residues" evidence="9">
    <location>
        <begin position="265"/>
        <end position="284"/>
    </location>
</feature>
<keyword evidence="17" id="KW-1185">Reference proteome</keyword>
<dbReference type="GO" id="GO:0004525">
    <property type="term" value="F:ribonuclease III activity"/>
    <property type="evidence" value="ECO:0007669"/>
    <property type="project" value="InterPro"/>
</dbReference>
<dbReference type="InterPro" id="IPR005034">
    <property type="entry name" value="Dicer_dimerisation"/>
</dbReference>
<dbReference type="Gene3D" id="1.10.1520.10">
    <property type="entry name" value="Ribonuclease III domain"/>
    <property type="match status" value="1"/>
</dbReference>
<dbReference type="Gene3D" id="3.40.50.300">
    <property type="entry name" value="P-loop containing nucleotide triphosphate hydrolases"/>
    <property type="match status" value="2"/>
</dbReference>
<feature type="region of interest" description="Disordered" evidence="9">
    <location>
        <begin position="466"/>
        <end position="596"/>
    </location>
</feature>
<dbReference type="Proteomes" id="UP001176517">
    <property type="component" value="Unassembled WGS sequence"/>
</dbReference>
<dbReference type="Pfam" id="PF03368">
    <property type="entry name" value="Dicer_dimer"/>
    <property type="match status" value="1"/>
</dbReference>
<feature type="compositionally biased region" description="Polar residues" evidence="9">
    <location>
        <begin position="23"/>
        <end position="38"/>
    </location>
</feature>
<feature type="compositionally biased region" description="Polar residues" evidence="9">
    <location>
        <begin position="542"/>
        <end position="553"/>
    </location>
</feature>
<dbReference type="GO" id="GO:0005938">
    <property type="term" value="C:cell cortex"/>
    <property type="evidence" value="ECO:0007669"/>
    <property type="project" value="UniProtKB-ARBA"/>
</dbReference>
<dbReference type="InterPro" id="IPR038248">
    <property type="entry name" value="Dicer_dimer_sf"/>
</dbReference>
<dbReference type="SMART" id="SM00312">
    <property type="entry name" value="PX"/>
    <property type="match status" value="1"/>
</dbReference>
<keyword evidence="8" id="KW-0694">RNA-binding</keyword>
<dbReference type="InterPro" id="IPR035550">
    <property type="entry name" value="Bem1/Scd2_PX"/>
</dbReference>
<dbReference type="CDD" id="cd00593">
    <property type="entry name" value="RIBOc"/>
    <property type="match status" value="1"/>
</dbReference>
<dbReference type="Gene3D" id="3.30.1520.10">
    <property type="entry name" value="Phox-like domain"/>
    <property type="match status" value="1"/>
</dbReference>
<dbReference type="Gene3D" id="3.10.20.90">
    <property type="entry name" value="Phosphatidylinositol 3-kinase Catalytic Subunit, Chain A, domain 1"/>
    <property type="match status" value="1"/>
</dbReference>
<feature type="compositionally biased region" description="Low complexity" evidence="9">
    <location>
        <begin position="112"/>
        <end position="128"/>
    </location>
</feature>
<dbReference type="PROSITE" id="PS51192">
    <property type="entry name" value="HELICASE_ATP_BIND_1"/>
    <property type="match status" value="1"/>
</dbReference>
<dbReference type="GO" id="GO:0030427">
    <property type="term" value="C:site of polarized growth"/>
    <property type="evidence" value="ECO:0007669"/>
    <property type="project" value="UniProtKB-ARBA"/>
</dbReference>
<dbReference type="InterPro" id="IPR036389">
    <property type="entry name" value="RNase_III_sf"/>
</dbReference>
<feature type="compositionally biased region" description="Polar residues" evidence="9">
    <location>
        <begin position="501"/>
        <end position="521"/>
    </location>
</feature>
<dbReference type="CDD" id="cd06890">
    <property type="entry name" value="PX_Bem1p"/>
    <property type="match status" value="1"/>
</dbReference>
<dbReference type="PROSITE" id="PS51194">
    <property type="entry name" value="HELICASE_CTER"/>
    <property type="match status" value="1"/>
</dbReference>
<feature type="domain" description="Helicase C-terminal" evidence="14">
    <location>
        <begin position="1079"/>
        <end position="1237"/>
    </location>
</feature>
<gene>
    <name evidence="16" type="primary">BEM1</name>
    <name evidence="16" type="ORF">OC846_003969</name>
</gene>
<evidence type="ECO:0000256" key="9">
    <source>
        <dbReference type="SAM" id="MobiDB-lite"/>
    </source>
</evidence>
<dbReference type="InterPro" id="IPR014001">
    <property type="entry name" value="Helicase_ATP-bd"/>
</dbReference>
<feature type="region of interest" description="Disordered" evidence="9">
    <location>
        <begin position="112"/>
        <end position="132"/>
    </location>
</feature>
<dbReference type="InterPro" id="IPR035549">
    <property type="entry name" value="Bem1/Scd2_SH3_2"/>
</dbReference>
<dbReference type="Pfam" id="PF00636">
    <property type="entry name" value="Ribonuclease_3"/>
    <property type="match status" value="1"/>
</dbReference>
<feature type="region of interest" description="Disordered" evidence="9">
    <location>
        <begin position="235"/>
        <end position="295"/>
    </location>
</feature>
<dbReference type="PROSITE" id="PS51327">
    <property type="entry name" value="DICER_DSRBF"/>
    <property type="match status" value="1"/>
</dbReference>
<dbReference type="InterPro" id="IPR001683">
    <property type="entry name" value="PX_dom"/>
</dbReference>
<dbReference type="SUPFAM" id="SSF69065">
    <property type="entry name" value="RNase III domain-like"/>
    <property type="match status" value="1"/>
</dbReference>
<dbReference type="GO" id="GO:0004386">
    <property type="term" value="F:helicase activity"/>
    <property type="evidence" value="ECO:0007669"/>
    <property type="project" value="UniProtKB-KW"/>
</dbReference>
<proteinExistence type="inferred from homology"/>
<dbReference type="FunFam" id="2.30.30.40:FF:000093">
    <property type="entry name" value="Protein kinase activator Bem1"/>
    <property type="match status" value="1"/>
</dbReference>
<evidence type="ECO:0000256" key="4">
    <source>
        <dbReference type="ARBA" id="ARBA00022801"/>
    </source>
</evidence>
<dbReference type="SMART" id="SM00490">
    <property type="entry name" value="HELICc"/>
    <property type="match status" value="1"/>
</dbReference>
<comment type="similarity">
    <text evidence="8">Belongs to the helicase family. Dicer subfamily.</text>
</comment>
<dbReference type="CDD" id="cd11879">
    <property type="entry name" value="SH3_Bem1p_2"/>
    <property type="match status" value="1"/>
</dbReference>
<dbReference type="Gene3D" id="2.30.30.40">
    <property type="entry name" value="SH3 Domains"/>
    <property type="match status" value="2"/>
</dbReference>
<dbReference type="PROSITE" id="PS50142">
    <property type="entry name" value="RNASE_3_2"/>
    <property type="match status" value="1"/>
</dbReference>
<evidence type="ECO:0000256" key="2">
    <source>
        <dbReference type="ARBA" id="ARBA00022737"/>
    </source>
</evidence>
<dbReference type="SUPFAM" id="SSF64268">
    <property type="entry name" value="PX domain"/>
    <property type="match status" value="1"/>
</dbReference>
<feature type="domain" description="SH3" evidence="10">
    <location>
        <begin position="135"/>
        <end position="197"/>
    </location>
</feature>
<evidence type="ECO:0000256" key="8">
    <source>
        <dbReference type="PROSITE-ProRule" id="PRU00657"/>
    </source>
</evidence>
<dbReference type="PROSITE" id="PS50195">
    <property type="entry name" value="PX"/>
    <property type="match status" value="1"/>
</dbReference>
<dbReference type="GO" id="GO:0060090">
    <property type="term" value="F:molecular adaptor activity"/>
    <property type="evidence" value="ECO:0007669"/>
    <property type="project" value="UniProtKB-ARBA"/>
</dbReference>